<evidence type="ECO:0000313" key="2">
    <source>
        <dbReference type="EMBL" id="MBB6578079.1"/>
    </source>
</evidence>
<feature type="region of interest" description="Disordered" evidence="1">
    <location>
        <begin position="1"/>
        <end position="41"/>
    </location>
</feature>
<evidence type="ECO:0000313" key="3">
    <source>
        <dbReference type="Proteomes" id="UP000562492"/>
    </source>
</evidence>
<name>A0ABR6RGC4_9BURK</name>
<evidence type="ECO:0000256" key="1">
    <source>
        <dbReference type="SAM" id="MobiDB-lite"/>
    </source>
</evidence>
<reference evidence="2 3" key="1">
    <citation type="submission" date="2020-08" db="EMBL/GenBank/DDBJ databases">
        <title>Functional genomics of gut bacteria from endangered species of beetles.</title>
        <authorList>
            <person name="Carlos-Shanley C."/>
        </authorList>
    </citation>
    <scope>NUCLEOTIDE SEQUENCE [LARGE SCALE GENOMIC DNA]</scope>
    <source>
        <strain evidence="2 3">S00124</strain>
    </source>
</reference>
<comment type="caution">
    <text evidence="2">The sequence shown here is derived from an EMBL/GenBank/DDBJ whole genome shotgun (WGS) entry which is preliminary data.</text>
</comment>
<feature type="compositionally biased region" description="Basic and acidic residues" evidence="1">
    <location>
        <begin position="8"/>
        <end position="23"/>
    </location>
</feature>
<accession>A0ABR6RGC4</accession>
<dbReference type="Proteomes" id="UP000562492">
    <property type="component" value="Unassembled WGS sequence"/>
</dbReference>
<dbReference type="EMBL" id="JACHKZ010000011">
    <property type="protein sequence ID" value="MBB6578079.1"/>
    <property type="molecule type" value="Genomic_DNA"/>
</dbReference>
<protein>
    <submittedName>
        <fullName evidence="2">Uncharacterized protein</fullName>
    </submittedName>
</protein>
<sequence length="41" mass="4988">MQSRRNKRETAKPEIRRDLFLERETDDLDPYYKQGVGKHPL</sequence>
<gene>
    <name evidence="2" type="ORF">HNP33_002154</name>
</gene>
<proteinExistence type="predicted"/>
<keyword evidence="3" id="KW-1185">Reference proteome</keyword>
<organism evidence="2 3">
    <name type="scientific">Comamonas odontotermitis</name>
    <dbReference type="NCBI Taxonomy" id="379895"/>
    <lineage>
        <taxon>Bacteria</taxon>
        <taxon>Pseudomonadati</taxon>
        <taxon>Pseudomonadota</taxon>
        <taxon>Betaproteobacteria</taxon>
        <taxon>Burkholderiales</taxon>
        <taxon>Comamonadaceae</taxon>
        <taxon>Comamonas</taxon>
    </lineage>
</organism>